<name>A0AAW1KLW8_POPJA</name>
<protein>
    <submittedName>
        <fullName evidence="1">Uncharacterized protein</fullName>
    </submittedName>
</protein>
<evidence type="ECO:0000313" key="2">
    <source>
        <dbReference type="Proteomes" id="UP001458880"/>
    </source>
</evidence>
<dbReference type="AlphaFoldDB" id="A0AAW1KLW8"/>
<organism evidence="1 2">
    <name type="scientific">Popillia japonica</name>
    <name type="common">Japanese beetle</name>
    <dbReference type="NCBI Taxonomy" id="7064"/>
    <lineage>
        <taxon>Eukaryota</taxon>
        <taxon>Metazoa</taxon>
        <taxon>Ecdysozoa</taxon>
        <taxon>Arthropoda</taxon>
        <taxon>Hexapoda</taxon>
        <taxon>Insecta</taxon>
        <taxon>Pterygota</taxon>
        <taxon>Neoptera</taxon>
        <taxon>Endopterygota</taxon>
        <taxon>Coleoptera</taxon>
        <taxon>Polyphaga</taxon>
        <taxon>Scarabaeiformia</taxon>
        <taxon>Scarabaeidae</taxon>
        <taxon>Rutelinae</taxon>
        <taxon>Popillia</taxon>
    </lineage>
</organism>
<comment type="caution">
    <text evidence="1">The sequence shown here is derived from an EMBL/GenBank/DDBJ whole genome shotgun (WGS) entry which is preliminary data.</text>
</comment>
<proteinExistence type="predicted"/>
<keyword evidence="2" id="KW-1185">Reference proteome</keyword>
<dbReference type="Proteomes" id="UP001458880">
    <property type="component" value="Unassembled WGS sequence"/>
</dbReference>
<reference evidence="1 2" key="1">
    <citation type="journal article" date="2024" name="BMC Genomics">
        <title>De novo assembly and annotation of Popillia japonica's genome with initial clues to its potential as an invasive pest.</title>
        <authorList>
            <person name="Cucini C."/>
            <person name="Boschi S."/>
            <person name="Funari R."/>
            <person name="Cardaioli E."/>
            <person name="Iannotti N."/>
            <person name="Marturano G."/>
            <person name="Paoli F."/>
            <person name="Bruttini M."/>
            <person name="Carapelli A."/>
            <person name="Frati F."/>
            <person name="Nardi F."/>
        </authorList>
    </citation>
    <scope>NUCLEOTIDE SEQUENCE [LARGE SCALE GENOMIC DNA]</scope>
    <source>
        <strain evidence="1">DMR45628</strain>
    </source>
</reference>
<gene>
    <name evidence="1" type="ORF">QE152_g22541</name>
</gene>
<accession>A0AAW1KLW8</accession>
<dbReference type="EMBL" id="JASPKY010000217">
    <property type="protein sequence ID" value="KAK9719690.1"/>
    <property type="molecule type" value="Genomic_DNA"/>
</dbReference>
<sequence length="151" mass="17594">MKNTIEIIDREKRKNNIIVSGLTIDAEDPTVLKQAVTNMIKQHLKIDIAIKTTKKIGTQTCVVELEKAEDKINIMRNKHLLKNVHPDKIYINEDLTKQEKDKMKIMREKAKEEIEKGNTVKIGYNKIIVNGVEWRWHNKEKKIIQPSIAKN</sequence>
<evidence type="ECO:0000313" key="1">
    <source>
        <dbReference type="EMBL" id="KAK9719690.1"/>
    </source>
</evidence>